<evidence type="ECO:0000256" key="5">
    <source>
        <dbReference type="ARBA" id="ARBA00022989"/>
    </source>
</evidence>
<dbReference type="Gene3D" id="1.10.3720.10">
    <property type="entry name" value="MetI-like"/>
    <property type="match status" value="1"/>
</dbReference>
<dbReference type="EMBL" id="CP158367">
    <property type="protein sequence ID" value="XBX75651.1"/>
    <property type="molecule type" value="Genomic_DNA"/>
</dbReference>
<keyword evidence="2 7" id="KW-0813">Transport</keyword>
<dbReference type="InterPro" id="IPR025966">
    <property type="entry name" value="OppC_N"/>
</dbReference>
<dbReference type="Pfam" id="PF00528">
    <property type="entry name" value="BPD_transp_1"/>
    <property type="match status" value="1"/>
</dbReference>
<reference evidence="9" key="1">
    <citation type="journal article" date="2013" name="Extremophiles">
        <title>Proteinivorax tanatarense gen. nov., sp. nov., an anaerobic, haloalkaliphilic, proteolytic bacterium isolated from a decaying algal bloom, and proposal of Proteinivoraceae fam. nov.</title>
        <authorList>
            <person name="Kevbrin V."/>
            <person name="Boltyanskaya Y."/>
            <person name="Zhilina T."/>
            <person name="Kolganova T."/>
            <person name="Lavrentjeva E."/>
            <person name="Kuznetsov B."/>
        </authorList>
    </citation>
    <scope>NUCLEOTIDE SEQUENCE</scope>
    <source>
        <strain evidence="9">Z-910T</strain>
    </source>
</reference>
<keyword evidence="5 7" id="KW-1133">Transmembrane helix</keyword>
<evidence type="ECO:0000256" key="7">
    <source>
        <dbReference type="RuleBase" id="RU363032"/>
    </source>
</evidence>
<reference evidence="9" key="2">
    <citation type="submission" date="2024-06" db="EMBL/GenBank/DDBJ databases">
        <authorList>
            <person name="Petrova K.O."/>
            <person name="Toshchakov S.V."/>
            <person name="Boltjanskaja Y.V."/>
            <person name="Kevbrin V."/>
        </authorList>
    </citation>
    <scope>NUCLEOTIDE SEQUENCE</scope>
    <source>
        <strain evidence="9">Z-910T</strain>
    </source>
</reference>
<keyword evidence="3" id="KW-1003">Cell membrane</keyword>
<feature type="transmembrane region" description="Helical" evidence="7">
    <location>
        <begin position="126"/>
        <end position="151"/>
    </location>
</feature>
<keyword evidence="4 7" id="KW-0812">Transmembrane</keyword>
<dbReference type="CDD" id="cd06261">
    <property type="entry name" value="TM_PBP2"/>
    <property type="match status" value="1"/>
</dbReference>
<dbReference type="InterPro" id="IPR050366">
    <property type="entry name" value="BP-dependent_transpt_permease"/>
</dbReference>
<feature type="transmembrane region" description="Helical" evidence="7">
    <location>
        <begin position="163"/>
        <end position="182"/>
    </location>
</feature>
<name>A0AAU7VP09_9FIRM</name>
<evidence type="ECO:0000256" key="3">
    <source>
        <dbReference type="ARBA" id="ARBA00022475"/>
    </source>
</evidence>
<feature type="domain" description="ABC transmembrane type-1" evidence="8">
    <location>
        <begin position="124"/>
        <end position="314"/>
    </location>
</feature>
<evidence type="ECO:0000256" key="1">
    <source>
        <dbReference type="ARBA" id="ARBA00004651"/>
    </source>
</evidence>
<comment type="similarity">
    <text evidence="7">Belongs to the binding-protein-dependent transport system permease family.</text>
</comment>
<proteinExistence type="inferred from homology"/>
<dbReference type="InterPro" id="IPR035906">
    <property type="entry name" value="MetI-like_sf"/>
</dbReference>
<organism evidence="9">
    <name type="scientific">Proteinivorax tanatarense</name>
    <dbReference type="NCBI Taxonomy" id="1260629"/>
    <lineage>
        <taxon>Bacteria</taxon>
        <taxon>Bacillati</taxon>
        <taxon>Bacillota</taxon>
        <taxon>Clostridia</taxon>
        <taxon>Eubacteriales</taxon>
        <taxon>Proteinivoracaceae</taxon>
        <taxon>Proteinivorax</taxon>
    </lineage>
</organism>
<evidence type="ECO:0000256" key="4">
    <source>
        <dbReference type="ARBA" id="ARBA00022692"/>
    </source>
</evidence>
<sequence>MSDKKNKNVDVKELNAEQLLKEADKKAEDSSMWRTFIRRFKRSKTAIIGFILLIIMFSTAIFGPIIYAGFEFSIGDMEISWGGTHGHHYRSQNLDNNLAPQSWEHPLGTDHLGRDVLARVLWGGRVSLAVGFVAMGIAGTIGIILGASAGYFGGAVDMIIMRFTEIIMSFPLLFLLLTILALFDGGGIMLIMVVIGLTGWTGICRLVRAEFLSLRERDFTQAAQALGASDIRIIFKHILPNAMAPLIVSITLGVGGAILTETTLSFLGIGITPPDPSWGNVLNDGQSYLRDHHHLTTYPGLFIFLTILGYNFLGDGLRDSLDPRLKQ</sequence>
<protein>
    <submittedName>
        <fullName evidence="9">ABC transporter permease</fullName>
    </submittedName>
</protein>
<feature type="transmembrane region" description="Helical" evidence="7">
    <location>
        <begin position="188"/>
        <end position="207"/>
    </location>
</feature>
<evidence type="ECO:0000259" key="8">
    <source>
        <dbReference type="PROSITE" id="PS50928"/>
    </source>
</evidence>
<feature type="transmembrane region" description="Helical" evidence="7">
    <location>
        <begin position="46"/>
        <end position="70"/>
    </location>
</feature>
<accession>A0AAU7VP09</accession>
<dbReference type="PANTHER" id="PTHR43386:SF1">
    <property type="entry name" value="D,D-DIPEPTIDE TRANSPORT SYSTEM PERMEASE PROTEIN DDPC-RELATED"/>
    <property type="match status" value="1"/>
</dbReference>
<dbReference type="AlphaFoldDB" id="A0AAU7VP09"/>
<dbReference type="Pfam" id="PF12911">
    <property type="entry name" value="OppC_N"/>
    <property type="match status" value="1"/>
</dbReference>
<evidence type="ECO:0000313" key="9">
    <source>
        <dbReference type="EMBL" id="XBX75651.1"/>
    </source>
</evidence>
<evidence type="ECO:0000256" key="6">
    <source>
        <dbReference type="ARBA" id="ARBA00023136"/>
    </source>
</evidence>
<dbReference type="SUPFAM" id="SSF161098">
    <property type="entry name" value="MetI-like"/>
    <property type="match status" value="1"/>
</dbReference>
<dbReference type="PROSITE" id="PS50928">
    <property type="entry name" value="ABC_TM1"/>
    <property type="match status" value="1"/>
</dbReference>
<dbReference type="InterPro" id="IPR000515">
    <property type="entry name" value="MetI-like"/>
</dbReference>
<comment type="subcellular location">
    <subcellularLocation>
        <location evidence="1 7">Cell membrane</location>
        <topology evidence="1 7">Multi-pass membrane protein</topology>
    </subcellularLocation>
</comment>
<gene>
    <name evidence="9" type="ORF">PRVXT_000792</name>
</gene>
<dbReference type="RefSeq" id="WP_350344394.1">
    <property type="nucleotide sequence ID" value="NZ_CP158367.1"/>
</dbReference>
<dbReference type="GO" id="GO:0005886">
    <property type="term" value="C:plasma membrane"/>
    <property type="evidence" value="ECO:0007669"/>
    <property type="project" value="UniProtKB-SubCell"/>
</dbReference>
<dbReference type="PANTHER" id="PTHR43386">
    <property type="entry name" value="OLIGOPEPTIDE TRANSPORT SYSTEM PERMEASE PROTEIN APPC"/>
    <property type="match status" value="1"/>
</dbReference>
<evidence type="ECO:0000256" key="2">
    <source>
        <dbReference type="ARBA" id="ARBA00022448"/>
    </source>
</evidence>
<dbReference type="GO" id="GO:0055085">
    <property type="term" value="P:transmembrane transport"/>
    <property type="evidence" value="ECO:0007669"/>
    <property type="project" value="InterPro"/>
</dbReference>
<feature type="transmembrane region" description="Helical" evidence="7">
    <location>
        <begin position="298"/>
        <end position="317"/>
    </location>
</feature>
<keyword evidence="6 7" id="KW-0472">Membrane</keyword>
<feature type="transmembrane region" description="Helical" evidence="7">
    <location>
        <begin position="238"/>
        <end position="259"/>
    </location>
</feature>